<dbReference type="OrthoDB" id="132738at2157"/>
<dbReference type="RefSeq" id="WP_015325584.1">
    <property type="nucleotide sequence ID" value="NC_019977.1"/>
</dbReference>
<dbReference type="GO" id="GO:0046872">
    <property type="term" value="F:metal ion binding"/>
    <property type="evidence" value="ECO:0007669"/>
    <property type="project" value="InterPro"/>
</dbReference>
<dbReference type="AlphaFoldDB" id="L0L2B4"/>
<organism evidence="2 3">
    <name type="scientific">Methanomethylovorans hollandica (strain DSM 15978 / NBRC 107637 / DMS1)</name>
    <dbReference type="NCBI Taxonomy" id="867904"/>
    <lineage>
        <taxon>Archaea</taxon>
        <taxon>Methanobacteriati</taxon>
        <taxon>Methanobacteriota</taxon>
        <taxon>Stenosarchaea group</taxon>
        <taxon>Methanomicrobia</taxon>
        <taxon>Methanosarcinales</taxon>
        <taxon>Methanosarcinaceae</taxon>
        <taxon>Methanomethylovorans</taxon>
    </lineage>
</organism>
<evidence type="ECO:0000313" key="2">
    <source>
        <dbReference type="EMBL" id="AGB50419.1"/>
    </source>
</evidence>
<evidence type="ECO:0000259" key="1">
    <source>
        <dbReference type="Pfam" id="PF02915"/>
    </source>
</evidence>
<dbReference type="SUPFAM" id="SSF47240">
    <property type="entry name" value="Ferritin-like"/>
    <property type="match status" value="1"/>
</dbReference>
<dbReference type="STRING" id="867904.Metho_2258"/>
<dbReference type="KEGG" id="mhz:Metho_2258"/>
<dbReference type="Proteomes" id="UP000010866">
    <property type="component" value="Chromosome"/>
</dbReference>
<dbReference type="HOGENOM" id="CLU_125830_2_0_2"/>
<dbReference type="PANTHER" id="PTHR33531">
    <property type="entry name" value="RUBRERYTHRIN SUBFAMILY"/>
    <property type="match status" value="1"/>
</dbReference>
<gene>
    <name evidence="2" type="ordered locus">Metho_2258</name>
</gene>
<dbReference type="GO" id="GO:0016491">
    <property type="term" value="F:oxidoreductase activity"/>
    <property type="evidence" value="ECO:0007669"/>
    <property type="project" value="InterPro"/>
</dbReference>
<protein>
    <recommendedName>
        <fullName evidence="1">Rubrerythrin diiron-binding domain-containing protein</fullName>
    </recommendedName>
</protein>
<dbReference type="EMBL" id="CP003362">
    <property type="protein sequence ID" value="AGB50419.1"/>
    <property type="molecule type" value="Genomic_DNA"/>
</dbReference>
<feature type="domain" description="Rubrerythrin diiron-binding" evidence="1">
    <location>
        <begin position="20"/>
        <end position="152"/>
    </location>
</feature>
<evidence type="ECO:0000313" key="3">
    <source>
        <dbReference type="Proteomes" id="UP000010866"/>
    </source>
</evidence>
<dbReference type="PANTHER" id="PTHR33531:SF10">
    <property type="entry name" value="BLR7895 PROTEIN"/>
    <property type="match status" value="1"/>
</dbReference>
<reference evidence="3" key="1">
    <citation type="submission" date="2012-02" db="EMBL/GenBank/DDBJ databases">
        <title>Complete sequence of chromosome of Methanomethylovorans hollandica DSM 15978.</title>
        <authorList>
            <person name="Lucas S."/>
            <person name="Copeland A."/>
            <person name="Lapidus A."/>
            <person name="Glavina del Rio T."/>
            <person name="Dalin E."/>
            <person name="Tice H."/>
            <person name="Bruce D."/>
            <person name="Goodwin L."/>
            <person name="Pitluck S."/>
            <person name="Peters L."/>
            <person name="Mikhailova N."/>
            <person name="Held B."/>
            <person name="Kyrpides N."/>
            <person name="Mavromatis K."/>
            <person name="Ivanova N."/>
            <person name="Brettin T."/>
            <person name="Detter J.C."/>
            <person name="Han C."/>
            <person name="Larimer F."/>
            <person name="Land M."/>
            <person name="Hauser L."/>
            <person name="Markowitz V."/>
            <person name="Cheng J.-F."/>
            <person name="Hugenholtz P."/>
            <person name="Woyke T."/>
            <person name="Wu D."/>
            <person name="Spring S."/>
            <person name="Schroeder M."/>
            <person name="Brambilla E."/>
            <person name="Klenk H.-P."/>
            <person name="Eisen J.A."/>
        </authorList>
    </citation>
    <scope>NUCLEOTIDE SEQUENCE [LARGE SCALE GENOMIC DNA]</scope>
    <source>
        <strain evidence="3">DSM 15978 / NBRC 107637 / DMS1</strain>
    </source>
</reference>
<dbReference type="Pfam" id="PF02915">
    <property type="entry name" value="Rubrerythrin"/>
    <property type="match status" value="1"/>
</dbReference>
<dbReference type="GeneID" id="14408336"/>
<accession>L0L2B4</accession>
<keyword evidence="3" id="KW-1185">Reference proteome</keyword>
<dbReference type="CDD" id="cd01045">
    <property type="entry name" value="Ferritin_like_AB"/>
    <property type="match status" value="1"/>
</dbReference>
<dbReference type="InterPro" id="IPR009078">
    <property type="entry name" value="Ferritin-like_SF"/>
</dbReference>
<sequence>MKDVLQEISEQLDKLDTLEEAIDVAIKLEEDGREYYLEKSGSMPNPAAREMYAFLAGEEKKHADMLRKFKNGDTSAAHVEHLFPDFTPSLTQEFSDKKLEEIGILLAALRFEYKSEYFYMELGKRATEPEQKEFFDRIAAAERGHYRLIDEMLQAATEFRMQT</sequence>
<dbReference type="Gene3D" id="1.20.1260.10">
    <property type="match status" value="1"/>
</dbReference>
<dbReference type="InterPro" id="IPR003251">
    <property type="entry name" value="Rr_diiron-bd_dom"/>
</dbReference>
<dbReference type="InterPro" id="IPR012347">
    <property type="entry name" value="Ferritin-like"/>
</dbReference>
<proteinExistence type="predicted"/>
<name>L0L2B4_METHD</name>